<organism evidence="1">
    <name type="scientific">Musa acuminata subsp. malaccensis</name>
    <name type="common">Wild banana</name>
    <name type="synonym">Musa malaccensis</name>
    <dbReference type="NCBI Taxonomy" id="214687"/>
    <lineage>
        <taxon>Eukaryota</taxon>
        <taxon>Viridiplantae</taxon>
        <taxon>Streptophyta</taxon>
        <taxon>Embryophyta</taxon>
        <taxon>Tracheophyta</taxon>
        <taxon>Spermatophyta</taxon>
        <taxon>Magnoliopsida</taxon>
        <taxon>Liliopsida</taxon>
        <taxon>Zingiberales</taxon>
        <taxon>Musaceae</taxon>
        <taxon>Musa</taxon>
    </lineage>
</organism>
<protein>
    <submittedName>
        <fullName evidence="1">(wild Malaysian banana) hypothetical protein</fullName>
    </submittedName>
</protein>
<name>A0A8D7FLW0_MUSAM</name>
<proteinExistence type="predicted"/>
<dbReference type="AlphaFoldDB" id="A0A8D7FLW0"/>
<accession>A0A8D7FLW0</accession>
<reference evidence="1" key="1">
    <citation type="submission" date="2021-03" db="EMBL/GenBank/DDBJ databases">
        <authorList>
            <consortium name="Genoscope - CEA"/>
            <person name="William W."/>
        </authorList>
    </citation>
    <scope>NUCLEOTIDE SEQUENCE</scope>
    <source>
        <strain evidence="1">Doubled-haploid Pahang</strain>
    </source>
</reference>
<evidence type="ECO:0000313" key="1">
    <source>
        <dbReference type="EMBL" id="CAG1858658.1"/>
    </source>
</evidence>
<gene>
    <name evidence="1" type="ORF">GSMUA_289530.1</name>
</gene>
<dbReference type="EMBL" id="HG996466">
    <property type="protein sequence ID" value="CAG1858658.1"/>
    <property type="molecule type" value="Genomic_DNA"/>
</dbReference>
<sequence length="42" mass="4637">MRLIMRCIWASSTSMAQQSSTPPSDVRIRVGVSIDRSATNNI</sequence>